<proteinExistence type="predicted"/>
<organism evidence="1 2">
    <name type="scientific">Candidatus Roizmanbacteria bacterium RIFOXYD1_FULL_38_12</name>
    <dbReference type="NCBI Taxonomy" id="1802093"/>
    <lineage>
        <taxon>Bacteria</taxon>
        <taxon>Candidatus Roizmaniibacteriota</taxon>
    </lineage>
</organism>
<comment type="caution">
    <text evidence="1">The sequence shown here is derived from an EMBL/GenBank/DDBJ whole genome shotgun (WGS) entry which is preliminary data.</text>
</comment>
<gene>
    <name evidence="1" type="ORF">A3K52_03775</name>
</gene>
<dbReference type="EMBL" id="MGBR01000001">
    <property type="protein sequence ID" value="OGK73869.1"/>
    <property type="molecule type" value="Genomic_DNA"/>
</dbReference>
<name>A0A1F7L199_9BACT</name>
<reference evidence="1 2" key="1">
    <citation type="journal article" date="2016" name="Nat. Commun.">
        <title>Thousands of microbial genomes shed light on interconnected biogeochemical processes in an aquifer system.</title>
        <authorList>
            <person name="Anantharaman K."/>
            <person name="Brown C.T."/>
            <person name="Hug L.A."/>
            <person name="Sharon I."/>
            <person name="Castelle C.J."/>
            <person name="Probst A.J."/>
            <person name="Thomas B.C."/>
            <person name="Singh A."/>
            <person name="Wilkins M.J."/>
            <person name="Karaoz U."/>
            <person name="Brodie E.L."/>
            <person name="Williams K.H."/>
            <person name="Hubbard S.S."/>
            <person name="Banfield J.F."/>
        </authorList>
    </citation>
    <scope>NUCLEOTIDE SEQUENCE [LARGE SCALE GENOMIC DNA]</scope>
</reference>
<evidence type="ECO:0000313" key="1">
    <source>
        <dbReference type="EMBL" id="OGK73869.1"/>
    </source>
</evidence>
<protein>
    <submittedName>
        <fullName evidence="1">Uncharacterized protein</fullName>
    </submittedName>
</protein>
<dbReference type="Proteomes" id="UP000177050">
    <property type="component" value="Unassembled WGS sequence"/>
</dbReference>
<dbReference type="AlphaFoldDB" id="A0A1F7L199"/>
<accession>A0A1F7L199</accession>
<evidence type="ECO:0000313" key="2">
    <source>
        <dbReference type="Proteomes" id="UP000177050"/>
    </source>
</evidence>
<sequence>MTERKPFNLRNRTTLRTGTDLSIMAFFALKQFEAEIKKFLSTNSLEDIHNPITRSMVDFTHHLFGSRSIDYESDKFTPEMMDRFSTIAWELFQGGFFASVGIGASHLVSHGISKLQKRQINPVAQLGMDAGGAISSYIVFTQIFGPYIHDLLQTEAPITIPLLIQRLGQVAQSLPFLTPLIP</sequence>